<sequence>MWIYRSRTGESAVRSWCQHRLDERLPEHRREVWPGPDGAEYHAAHVVIAGEQHDRTVVLLPGRHANAATLADLIAELATRRRVVAVDLPGEPGLASGGWPNTDRMRDYGAWIDTLLADVARRSPGGVTVVAHEFGAAVALAANPAPHLRGLLLLGPTGVVRRAWTPRVAGALAAWRLARGRSGSQHLLSTLAAPGWQPPAELVEWLDLVDRHVAMSTTPPPRPEWVPRWRGVPCLIAVGEHDPVLGDGRLDAAVRRMLGAEVATVPGAGALVPYECPGAVPGLLDRLENGGVAAGAGVGAGTAPAVAARPAGR</sequence>
<dbReference type="Gene3D" id="3.40.50.1820">
    <property type="entry name" value="alpha/beta hydrolase"/>
    <property type="match status" value="1"/>
</dbReference>
<dbReference type="EMBL" id="FOUY01000043">
    <property type="protein sequence ID" value="SFO30587.1"/>
    <property type="molecule type" value="Genomic_DNA"/>
</dbReference>
<proteinExistence type="predicted"/>
<keyword evidence="2" id="KW-1185">Reference proteome</keyword>
<dbReference type="AlphaFoldDB" id="A0A1I5G3I6"/>
<keyword evidence="1" id="KW-0378">Hydrolase</keyword>
<evidence type="ECO:0000313" key="2">
    <source>
        <dbReference type="Proteomes" id="UP000199614"/>
    </source>
</evidence>
<evidence type="ECO:0000313" key="1">
    <source>
        <dbReference type="EMBL" id="SFO30587.1"/>
    </source>
</evidence>
<dbReference type="RefSeq" id="WP_177238749.1">
    <property type="nucleotide sequence ID" value="NZ_FOUY01000043.1"/>
</dbReference>
<name>A0A1I5G3I6_PSUAM</name>
<dbReference type="InterPro" id="IPR029058">
    <property type="entry name" value="AB_hydrolase_fold"/>
</dbReference>
<organism evidence="1 2">
    <name type="scientific">Pseudonocardia ammonioxydans</name>
    <dbReference type="NCBI Taxonomy" id="260086"/>
    <lineage>
        <taxon>Bacteria</taxon>
        <taxon>Bacillati</taxon>
        <taxon>Actinomycetota</taxon>
        <taxon>Actinomycetes</taxon>
        <taxon>Pseudonocardiales</taxon>
        <taxon>Pseudonocardiaceae</taxon>
        <taxon>Pseudonocardia</taxon>
    </lineage>
</organism>
<dbReference type="STRING" id="260086.SAMN05216207_10437"/>
<dbReference type="SUPFAM" id="SSF53474">
    <property type="entry name" value="alpha/beta-Hydrolases"/>
    <property type="match status" value="1"/>
</dbReference>
<accession>A0A1I5G3I6</accession>
<reference evidence="1 2" key="1">
    <citation type="submission" date="2016-10" db="EMBL/GenBank/DDBJ databases">
        <authorList>
            <person name="de Groot N.N."/>
        </authorList>
    </citation>
    <scope>NUCLEOTIDE SEQUENCE [LARGE SCALE GENOMIC DNA]</scope>
    <source>
        <strain evidence="1 2">CGMCC 4.1877</strain>
    </source>
</reference>
<protein>
    <submittedName>
        <fullName evidence="1">Alpha/beta hydrolase family protein</fullName>
    </submittedName>
</protein>
<dbReference type="Proteomes" id="UP000199614">
    <property type="component" value="Unassembled WGS sequence"/>
</dbReference>
<gene>
    <name evidence="1" type="ORF">SAMN05216207_10437</name>
</gene>
<dbReference type="GO" id="GO:0016787">
    <property type="term" value="F:hydrolase activity"/>
    <property type="evidence" value="ECO:0007669"/>
    <property type="project" value="UniProtKB-KW"/>
</dbReference>